<dbReference type="RefSeq" id="WP_171681541.1">
    <property type="nucleotide sequence ID" value="NZ_WHNZ01000007.1"/>
</dbReference>
<organism evidence="1 2">
    <name type="scientific">Paenibacillus planticolens</name>
    <dbReference type="NCBI Taxonomy" id="2654976"/>
    <lineage>
        <taxon>Bacteria</taxon>
        <taxon>Bacillati</taxon>
        <taxon>Bacillota</taxon>
        <taxon>Bacilli</taxon>
        <taxon>Bacillales</taxon>
        <taxon>Paenibacillaceae</taxon>
        <taxon>Paenibacillus</taxon>
    </lineage>
</organism>
<proteinExistence type="predicted"/>
<dbReference type="PANTHER" id="PTHR12993:SF30">
    <property type="entry name" value="N-ACETYL-ALPHA-D-GLUCOSAMINYL L-MALATE DEACETYLASE 1"/>
    <property type="match status" value="1"/>
</dbReference>
<dbReference type="Gene3D" id="3.40.50.10320">
    <property type="entry name" value="LmbE-like"/>
    <property type="match status" value="1"/>
</dbReference>
<reference evidence="1 2" key="1">
    <citation type="submission" date="2019-10" db="EMBL/GenBank/DDBJ databases">
        <title>Description of Paenibacillus pedi sp. nov.</title>
        <authorList>
            <person name="Carlier A."/>
            <person name="Qi S."/>
        </authorList>
    </citation>
    <scope>NUCLEOTIDE SEQUENCE [LARGE SCALE GENOMIC DNA]</scope>
    <source>
        <strain evidence="1 2">LMG 31457</strain>
    </source>
</reference>
<dbReference type="Proteomes" id="UP000618579">
    <property type="component" value="Unassembled WGS sequence"/>
</dbReference>
<comment type="caution">
    <text evidence="1">The sequence shown here is derived from an EMBL/GenBank/DDBJ whole genome shotgun (WGS) entry which is preliminary data.</text>
</comment>
<sequence>MNKEIRVIVIGAHPDEPDIYAGGTAALYASMGHKVKFVSLTNGSAGHFSQMGDDLVQRRKKEADEAAKRLGVIEYEVLDIPDGELEPNVETRKKVIRLIREWKADIVITFHPEGGRHADNRYAGKLVSDAASFIALTPNCVPEVPCLEKSPIFLLMPDYSMRPYYTPSIVIDFESVLEQKLLGCDAHATQFYEFAPWQGKFTEEVPELWADKRNFLLRGWESFFRVSQEMKPILEKYYGAEHANKVVYAEPFEMARYSRKPSQEEMEQLFPMFTWGE</sequence>
<dbReference type="InterPro" id="IPR024078">
    <property type="entry name" value="LmbE-like_dom_sf"/>
</dbReference>
<dbReference type="SUPFAM" id="SSF102588">
    <property type="entry name" value="LmbE-like"/>
    <property type="match status" value="1"/>
</dbReference>
<evidence type="ECO:0000313" key="1">
    <source>
        <dbReference type="EMBL" id="NOU98660.1"/>
    </source>
</evidence>
<dbReference type="InterPro" id="IPR003737">
    <property type="entry name" value="GlcNAc_PI_deacetylase-related"/>
</dbReference>
<dbReference type="PANTHER" id="PTHR12993">
    <property type="entry name" value="N-ACETYLGLUCOSAMINYL-PHOSPHATIDYLINOSITOL DE-N-ACETYLASE-RELATED"/>
    <property type="match status" value="1"/>
</dbReference>
<evidence type="ECO:0000313" key="2">
    <source>
        <dbReference type="Proteomes" id="UP000618579"/>
    </source>
</evidence>
<dbReference type="EMBL" id="WHNZ01000007">
    <property type="protein sequence ID" value="NOU98660.1"/>
    <property type="molecule type" value="Genomic_DNA"/>
</dbReference>
<protein>
    <submittedName>
        <fullName evidence="1">PIG-L family deacetylase</fullName>
    </submittedName>
</protein>
<name>A0ABX1ZFK8_9BACL</name>
<dbReference type="Pfam" id="PF02585">
    <property type="entry name" value="PIG-L"/>
    <property type="match status" value="1"/>
</dbReference>
<gene>
    <name evidence="1" type="ORF">GC097_01285</name>
</gene>
<keyword evidence="2" id="KW-1185">Reference proteome</keyword>
<accession>A0ABX1ZFK8</accession>